<dbReference type="AlphaFoldDB" id="A0AAN5CM61"/>
<dbReference type="GO" id="GO:0008202">
    <property type="term" value="P:steroid metabolic process"/>
    <property type="evidence" value="ECO:0007669"/>
    <property type="project" value="TreeGrafter"/>
</dbReference>
<keyword evidence="1" id="KW-0560">Oxidoreductase</keyword>
<protein>
    <recommendedName>
        <fullName evidence="6">Dehydrogenase</fullName>
    </recommendedName>
</protein>
<dbReference type="PRINTS" id="PR00080">
    <property type="entry name" value="SDRFAMILY"/>
</dbReference>
<accession>A0AAN5CM61</accession>
<reference evidence="5" key="1">
    <citation type="submission" date="2022-10" db="EMBL/GenBank/DDBJ databases">
        <title>Genome assembly of Pristionchus species.</title>
        <authorList>
            <person name="Yoshida K."/>
            <person name="Sommer R.J."/>
        </authorList>
    </citation>
    <scope>NUCLEOTIDE SEQUENCE [LARGE SCALE GENOMIC DNA]</scope>
    <source>
        <strain evidence="5">RS5460</strain>
    </source>
</reference>
<dbReference type="PANTHER" id="PTHR43313:SF7">
    <property type="entry name" value="17-BETA-HYDROXYSTEROID DEHYDROGENASE TYPE 6"/>
    <property type="match status" value="1"/>
</dbReference>
<evidence type="ECO:0000313" key="4">
    <source>
        <dbReference type="EMBL" id="GMR46969.1"/>
    </source>
</evidence>
<dbReference type="InterPro" id="IPR002347">
    <property type="entry name" value="SDR_fam"/>
</dbReference>
<keyword evidence="3" id="KW-0472">Membrane</keyword>
<evidence type="ECO:0000313" key="5">
    <source>
        <dbReference type="Proteomes" id="UP001328107"/>
    </source>
</evidence>
<dbReference type="EMBL" id="BTRK01000004">
    <property type="protein sequence ID" value="GMR46969.1"/>
    <property type="molecule type" value="Genomic_DNA"/>
</dbReference>
<feature type="transmembrane region" description="Helical" evidence="3">
    <location>
        <begin position="6"/>
        <end position="24"/>
    </location>
</feature>
<name>A0AAN5CM61_9BILA</name>
<feature type="transmembrane region" description="Helical" evidence="3">
    <location>
        <begin position="29"/>
        <end position="46"/>
    </location>
</feature>
<evidence type="ECO:0008006" key="6">
    <source>
        <dbReference type="Google" id="ProtNLM"/>
    </source>
</evidence>
<proteinExistence type="inferred from homology"/>
<dbReference type="InterPro" id="IPR036291">
    <property type="entry name" value="NAD(P)-bd_dom_sf"/>
</dbReference>
<comment type="caution">
    <text evidence="4">The sequence shown here is derived from an EMBL/GenBank/DDBJ whole genome shotgun (WGS) entry which is preliminary data.</text>
</comment>
<comment type="similarity">
    <text evidence="2">Belongs to the short-chain dehydrogenases/reductases (SDR) family.</text>
</comment>
<dbReference type="Pfam" id="PF00106">
    <property type="entry name" value="adh_short"/>
    <property type="match status" value="1"/>
</dbReference>
<dbReference type="PRINTS" id="PR00081">
    <property type="entry name" value="GDHRDH"/>
</dbReference>
<evidence type="ECO:0000256" key="1">
    <source>
        <dbReference type="ARBA" id="ARBA00023002"/>
    </source>
</evidence>
<sequence length="334" mass="36936">MNSPDLGFLWLLAIPLLPYLVYVLQDVTFISGVGYILLLFITYHVIQKVVGVFKISNLDKRAVFISGCDTGFGNLLAIKCLRRGMPVFAGCLTEKGAADLRDASASHPGKLETLIVNVASDESVEAAAKYLGIATKPYGGLHGIVNNAGIVGSHFYDDMLTLDNYREVVEVNAFGVIRVTKAMKHLVKKTRGRIVAVTSICARVGLRGIGPYTVSKYAATAYCEVIRQELHHFGVSVHILEPGFFNTPMNDETLAKARMDKVWANTPETVKQEYGERFFVEGREKTISLMTKFGSPKVDLVVDAYFHALTAQFPRLRYHLGMDSKLFHGTLRVL</sequence>
<dbReference type="Gene3D" id="3.40.50.720">
    <property type="entry name" value="NAD(P)-binding Rossmann-like Domain"/>
    <property type="match status" value="1"/>
</dbReference>
<keyword evidence="3" id="KW-0812">Transmembrane</keyword>
<dbReference type="GO" id="GO:0016491">
    <property type="term" value="F:oxidoreductase activity"/>
    <property type="evidence" value="ECO:0007669"/>
    <property type="project" value="UniProtKB-KW"/>
</dbReference>
<feature type="non-terminal residue" evidence="4">
    <location>
        <position position="334"/>
    </location>
</feature>
<dbReference type="Proteomes" id="UP001328107">
    <property type="component" value="Unassembled WGS sequence"/>
</dbReference>
<dbReference type="PANTHER" id="PTHR43313">
    <property type="entry name" value="SHORT-CHAIN DEHYDROGENASE/REDUCTASE FAMILY 9C"/>
    <property type="match status" value="1"/>
</dbReference>
<dbReference type="SUPFAM" id="SSF51735">
    <property type="entry name" value="NAD(P)-binding Rossmann-fold domains"/>
    <property type="match status" value="1"/>
</dbReference>
<evidence type="ECO:0000256" key="2">
    <source>
        <dbReference type="RuleBase" id="RU000363"/>
    </source>
</evidence>
<organism evidence="4 5">
    <name type="scientific">Pristionchus mayeri</name>
    <dbReference type="NCBI Taxonomy" id="1317129"/>
    <lineage>
        <taxon>Eukaryota</taxon>
        <taxon>Metazoa</taxon>
        <taxon>Ecdysozoa</taxon>
        <taxon>Nematoda</taxon>
        <taxon>Chromadorea</taxon>
        <taxon>Rhabditida</taxon>
        <taxon>Rhabditina</taxon>
        <taxon>Diplogasteromorpha</taxon>
        <taxon>Diplogasteroidea</taxon>
        <taxon>Neodiplogasteridae</taxon>
        <taxon>Pristionchus</taxon>
    </lineage>
</organism>
<dbReference type="InterPro" id="IPR020904">
    <property type="entry name" value="Sc_DH/Rdtase_CS"/>
</dbReference>
<evidence type="ECO:0000256" key="3">
    <source>
        <dbReference type="SAM" id="Phobius"/>
    </source>
</evidence>
<keyword evidence="3" id="KW-1133">Transmembrane helix</keyword>
<keyword evidence="5" id="KW-1185">Reference proteome</keyword>
<dbReference type="PROSITE" id="PS00061">
    <property type="entry name" value="ADH_SHORT"/>
    <property type="match status" value="1"/>
</dbReference>
<gene>
    <name evidence="4" type="ORF">PMAYCL1PPCAC_17164</name>
</gene>